<name>A0A1B9EA34_9FLAO</name>
<evidence type="ECO:0000313" key="2">
    <source>
        <dbReference type="Proteomes" id="UP000093510"/>
    </source>
</evidence>
<reference evidence="1 2" key="1">
    <citation type="submission" date="2016-03" db="EMBL/GenBank/DDBJ databases">
        <authorList>
            <person name="Ploux O."/>
        </authorList>
    </citation>
    <scope>NUCLEOTIDE SEQUENCE [LARGE SCALE GENOMIC DNA]</scope>
    <source>
        <strain evidence="1 2">LPB0076</strain>
    </source>
</reference>
<organism evidence="1 2">
    <name type="scientific">Flavobacterium crassostreae</name>
    <dbReference type="NCBI Taxonomy" id="1763534"/>
    <lineage>
        <taxon>Bacteria</taxon>
        <taxon>Pseudomonadati</taxon>
        <taxon>Bacteroidota</taxon>
        <taxon>Flavobacteriia</taxon>
        <taxon>Flavobacteriales</taxon>
        <taxon>Flavobacteriaceae</taxon>
        <taxon>Flavobacterium</taxon>
    </lineage>
</organism>
<sequence>MNYEGLKGKNDYSVTVFFDGKKRLFTEYVHNIYSYTQWLKKQSIEWNYILVYIRRTRGVLCYYKNGDFLHKFPDYEIKGRVKQGW</sequence>
<evidence type="ECO:0000313" key="1">
    <source>
        <dbReference type="EMBL" id="OCB78816.1"/>
    </source>
</evidence>
<keyword evidence="2" id="KW-1185">Reference proteome</keyword>
<proteinExistence type="predicted"/>
<dbReference type="STRING" id="1763534.GCA_001831475_01899"/>
<dbReference type="RefSeq" id="WP_066330762.1">
    <property type="nucleotide sequence ID" value="NZ_CP017688.1"/>
</dbReference>
<comment type="caution">
    <text evidence="1">The sequence shown here is derived from an EMBL/GenBank/DDBJ whole genome shotgun (WGS) entry which is preliminary data.</text>
</comment>
<dbReference type="OrthoDB" id="1366378at2"/>
<protein>
    <submittedName>
        <fullName evidence="1">Uncharacterized protein</fullName>
    </submittedName>
</protein>
<accession>A0A1B9EA34</accession>
<dbReference type="AlphaFoldDB" id="A0A1B9EA34"/>
<gene>
    <name evidence="1" type="ORF">LPBF_00055</name>
</gene>
<dbReference type="EMBL" id="LVEP01000001">
    <property type="protein sequence ID" value="OCB78816.1"/>
    <property type="molecule type" value="Genomic_DNA"/>
</dbReference>
<dbReference type="Proteomes" id="UP000093510">
    <property type="component" value="Unassembled WGS sequence"/>
</dbReference>